<feature type="domain" description="Carboxymuconolactone decarboxylase-like" evidence="1">
    <location>
        <begin position="36"/>
        <end position="117"/>
    </location>
</feature>
<dbReference type="GO" id="GO:0051920">
    <property type="term" value="F:peroxiredoxin activity"/>
    <property type="evidence" value="ECO:0007669"/>
    <property type="project" value="InterPro"/>
</dbReference>
<feature type="domain" description="Carboxymuconolactone decarboxylase-like" evidence="1">
    <location>
        <begin position="157"/>
        <end position="220"/>
    </location>
</feature>
<dbReference type="Proteomes" id="UP000494172">
    <property type="component" value="Unassembled WGS sequence"/>
</dbReference>
<dbReference type="InterPro" id="IPR003779">
    <property type="entry name" value="CMD-like"/>
</dbReference>
<dbReference type="EMBL" id="CABVPX010000007">
    <property type="protein sequence ID" value="VWB48338.1"/>
    <property type="molecule type" value="Genomic_DNA"/>
</dbReference>
<dbReference type="SUPFAM" id="SSF69118">
    <property type="entry name" value="AhpD-like"/>
    <property type="match status" value="2"/>
</dbReference>
<evidence type="ECO:0000313" key="3">
    <source>
        <dbReference type="Proteomes" id="UP000494172"/>
    </source>
</evidence>
<comment type="caution">
    <text evidence="2">The sequence shown here is derived from an EMBL/GenBank/DDBJ whole genome shotgun (WGS) entry which is preliminary data.</text>
</comment>
<dbReference type="PANTHER" id="PTHR33570">
    <property type="entry name" value="4-CARBOXYMUCONOLACTONE DECARBOXYLASE FAMILY PROTEIN"/>
    <property type="match status" value="1"/>
</dbReference>
<dbReference type="Pfam" id="PF02627">
    <property type="entry name" value="CMD"/>
    <property type="match status" value="2"/>
</dbReference>
<name>A0A9Q9SHN7_9BURK</name>
<proteinExistence type="predicted"/>
<evidence type="ECO:0000259" key="1">
    <source>
        <dbReference type="Pfam" id="PF02627"/>
    </source>
</evidence>
<evidence type="ECO:0000313" key="2">
    <source>
        <dbReference type="EMBL" id="VWB48338.1"/>
    </source>
</evidence>
<sequence>MQAQTKSRHEIGMSVIHAIGHEGFSSLSAALDRLDPDFKRLLVEGAYADIIARPNLSLEHRELVTVAVLATMGNAESTLKYHAGGMLNTGWAPEAVAETVFQTLYYAGVPVAMAGIRHVAALLRERGIDVSHEVDLLGQYETAVACLFQRRQAPCAALTHKERRLAALAIVIASENQHDAVRHHLQACLRVGWTRCELTEVLIQLTGYIGWPLVLPVARIALGVFDAAEGCASAEQTHAFAERQSREPDRYAPAGIAEIAPDLARHLDEPGATTASLESIEQEKARHLTAIACLTCLARNADADLLATHMHEARSLGATRHEAVEAIVGALPYAGMLAVQSALLVANRLFAPADPHATAAHRAAAT</sequence>
<gene>
    <name evidence="2" type="ORF">BAR24066_02185</name>
</gene>
<organism evidence="2 3">
    <name type="scientific">Burkholderia arboris</name>
    <dbReference type="NCBI Taxonomy" id="488730"/>
    <lineage>
        <taxon>Bacteria</taxon>
        <taxon>Pseudomonadati</taxon>
        <taxon>Pseudomonadota</taxon>
        <taxon>Betaproteobacteria</taxon>
        <taxon>Burkholderiales</taxon>
        <taxon>Burkholderiaceae</taxon>
        <taxon>Burkholderia</taxon>
        <taxon>Burkholderia cepacia complex</taxon>
    </lineage>
</organism>
<dbReference type="Gene3D" id="1.20.1290.10">
    <property type="entry name" value="AhpD-like"/>
    <property type="match status" value="3"/>
</dbReference>
<reference evidence="2 3" key="1">
    <citation type="submission" date="2019-09" db="EMBL/GenBank/DDBJ databases">
        <authorList>
            <person name="Depoorter E."/>
        </authorList>
    </citation>
    <scope>NUCLEOTIDE SEQUENCE [LARGE SCALE GENOMIC DNA]</scope>
    <source>
        <strain evidence="2">LMG 24066</strain>
    </source>
</reference>
<accession>A0A9Q9SHN7</accession>
<dbReference type="InterPro" id="IPR029032">
    <property type="entry name" value="AhpD-like"/>
</dbReference>
<protein>
    <submittedName>
        <fullName evidence="2">Carboxymuconolactone decarboxylase</fullName>
    </submittedName>
</protein>
<dbReference type="InterPro" id="IPR052512">
    <property type="entry name" value="4CMD/NDH-1_regulator"/>
</dbReference>
<dbReference type="AlphaFoldDB" id="A0A9Q9SHN7"/>
<dbReference type="PANTHER" id="PTHR33570:SF2">
    <property type="entry name" value="CARBOXYMUCONOLACTONE DECARBOXYLASE-LIKE DOMAIN-CONTAINING PROTEIN"/>
    <property type="match status" value="1"/>
</dbReference>
<dbReference type="RefSeq" id="WP_233464182.1">
    <property type="nucleotide sequence ID" value="NZ_CABVPX010000007.1"/>
</dbReference>